<evidence type="ECO:0000259" key="1">
    <source>
        <dbReference type="SMART" id="SM00507"/>
    </source>
</evidence>
<dbReference type="InterPro" id="IPR003615">
    <property type="entry name" value="HNH_nuc"/>
</dbReference>
<dbReference type="Gene3D" id="1.10.30.50">
    <property type="match status" value="1"/>
</dbReference>
<feature type="domain" description="HNH nuclease" evidence="1">
    <location>
        <begin position="185"/>
        <end position="240"/>
    </location>
</feature>
<name>A0A2A2I9V5_9BACI</name>
<dbReference type="Pfam" id="PF01844">
    <property type="entry name" value="HNH"/>
    <property type="match status" value="1"/>
</dbReference>
<dbReference type="Proteomes" id="UP000218887">
    <property type="component" value="Unassembled WGS sequence"/>
</dbReference>
<dbReference type="SMART" id="SM00507">
    <property type="entry name" value="HNHc"/>
    <property type="match status" value="1"/>
</dbReference>
<dbReference type="GO" id="GO:0008270">
    <property type="term" value="F:zinc ion binding"/>
    <property type="evidence" value="ECO:0007669"/>
    <property type="project" value="InterPro"/>
</dbReference>
<dbReference type="InterPro" id="IPR002711">
    <property type="entry name" value="HNH"/>
</dbReference>
<organism evidence="2 3">
    <name type="scientific">Virgibacillus profundi</name>
    <dbReference type="NCBI Taxonomy" id="2024555"/>
    <lineage>
        <taxon>Bacteria</taxon>
        <taxon>Bacillati</taxon>
        <taxon>Bacillota</taxon>
        <taxon>Bacilli</taxon>
        <taxon>Bacillales</taxon>
        <taxon>Bacillaceae</taxon>
        <taxon>Virgibacillus</taxon>
    </lineage>
</organism>
<evidence type="ECO:0000313" key="2">
    <source>
        <dbReference type="EMBL" id="PAV28158.1"/>
    </source>
</evidence>
<sequence>MNVKVHVLDKSGKALMPTKRFGKVRRMLKQKKAKVVQRKPFTIQLLFETTTHTQDLTLGIDSGYKYIGVSVVSEKEELLSAELELLDGVKKRLKERSDYRKQRRSRKRHREPRFDNRITSKKKGWFAPTVQHKLDTHIRFIDMLKGILPISKTIIEVANFDIQKIKNPEITGKQYQEGEMMGFWNLREYILHRDKHTCQNPDCKNNEAHPILEIHHIVFRDNEGTDAPSNLITLCNKCHTSANHKKGKYLYEWQTKKPKLNKFRDATFMSTVRFRLVNLKDVTHTYGYITKNNRIRLGIKKTHYNDAFVIAGGTEHKRVKPIFFKQSRSNNRSLQKFYDAKYIDLRTGKKVAAAELHCGRTRRSKNTNGENLKGFRGQKISKGRKTIRKQRYFYQPNDLVYFEGNLCKVIGTMNKGKSVKLDNKKNPDPKKLKPCKYGKGIVAI</sequence>
<gene>
    <name evidence="2" type="ORF">CIL05_18815</name>
</gene>
<accession>A0A2A2I9V5</accession>
<keyword evidence="3" id="KW-1185">Reference proteome</keyword>
<dbReference type="EMBL" id="NPOA01000015">
    <property type="protein sequence ID" value="PAV28158.1"/>
    <property type="molecule type" value="Genomic_DNA"/>
</dbReference>
<dbReference type="AlphaFoldDB" id="A0A2A2I9V5"/>
<dbReference type="NCBIfam" id="NF040563">
    <property type="entry name" value="guided_IscB"/>
    <property type="match status" value="1"/>
</dbReference>
<proteinExistence type="predicted"/>
<protein>
    <submittedName>
        <fullName evidence="2">Paclitaxel/taxanoid biosynthesis susceptibility protein TS1</fullName>
    </submittedName>
</protein>
<comment type="caution">
    <text evidence="2">The sequence shown here is derived from an EMBL/GenBank/DDBJ whole genome shotgun (WGS) entry which is preliminary data.</text>
</comment>
<reference evidence="2 3" key="1">
    <citation type="submission" date="2017-08" db="EMBL/GenBank/DDBJ databases">
        <title>Virgibacillus indicus sp. nov. and Virgibacillus profoundi sp. nov, two moderately halophilic bacteria isolated from marine sediment by using the Microfluidic Streak Plate.</title>
        <authorList>
            <person name="Xu B."/>
            <person name="Hu B."/>
            <person name="Wang J."/>
            <person name="Zhu Y."/>
            <person name="Huang L."/>
            <person name="Du W."/>
            <person name="Huang Y."/>
        </authorList>
    </citation>
    <scope>NUCLEOTIDE SEQUENCE [LARGE SCALE GENOMIC DNA]</scope>
    <source>
        <strain evidence="2 3">IO3-P3-H5</strain>
    </source>
</reference>
<dbReference type="GO" id="GO:0004519">
    <property type="term" value="F:endonuclease activity"/>
    <property type="evidence" value="ECO:0007669"/>
    <property type="project" value="InterPro"/>
</dbReference>
<dbReference type="CDD" id="cd00085">
    <property type="entry name" value="HNHc"/>
    <property type="match status" value="1"/>
</dbReference>
<evidence type="ECO:0000313" key="3">
    <source>
        <dbReference type="Proteomes" id="UP000218887"/>
    </source>
</evidence>
<dbReference type="OrthoDB" id="962665at2"/>
<dbReference type="GO" id="GO:0003676">
    <property type="term" value="F:nucleic acid binding"/>
    <property type="evidence" value="ECO:0007669"/>
    <property type="project" value="InterPro"/>
</dbReference>
<dbReference type="Pfam" id="PF14239">
    <property type="entry name" value="RRXRR"/>
    <property type="match status" value="1"/>
</dbReference>
<dbReference type="InterPro" id="IPR047693">
    <property type="entry name" value="RNA-guided_IscB-like"/>
</dbReference>
<dbReference type="InterPro" id="IPR025938">
    <property type="entry name" value="RRXRR_dom"/>
</dbReference>